<feature type="transmembrane region" description="Helical" evidence="1">
    <location>
        <begin position="161"/>
        <end position="180"/>
    </location>
</feature>
<sequence>MFEISFVGTFVVTAKVIGALLIIISIYSRLFKNFGRFEQLLVKEKDESSLPYILIRGLVLIVIISLSTEIFTLTDSVFSAIEKEFVEQHTESFDMMEFIKDPYAEKQEEIISFSITSLLSVIITKIQAVLSGKWIISGIMGMLMYMLDGIIYGLFLCERFFVLGMLKLLSPLIIAFSIFEKFRDKFYELIKVFLRWYLVIIPFFAVNIFCGMIVRNMPDAMTSMAGETGGELLFNSARAMFYLFLIILKFKLYKRSRILLQEIIK</sequence>
<feature type="transmembrane region" description="Helical" evidence="1">
    <location>
        <begin position="6"/>
        <end position="28"/>
    </location>
</feature>
<evidence type="ECO:0000313" key="2">
    <source>
        <dbReference type="EMBL" id="SMO89551.1"/>
    </source>
</evidence>
<keyword evidence="1" id="KW-0472">Membrane</keyword>
<evidence type="ECO:0000313" key="3">
    <source>
        <dbReference type="Proteomes" id="UP000319040"/>
    </source>
</evidence>
<dbReference type="Proteomes" id="UP000319040">
    <property type="component" value="Unassembled WGS sequence"/>
</dbReference>
<keyword evidence="1" id="KW-0812">Transmembrane</keyword>
<reference evidence="2 3" key="1">
    <citation type="submission" date="2017-05" db="EMBL/GenBank/DDBJ databases">
        <authorList>
            <person name="Varghese N."/>
            <person name="Submissions S."/>
        </authorList>
    </citation>
    <scope>NUCLEOTIDE SEQUENCE [LARGE SCALE GENOMIC DNA]</scope>
    <source>
        <strain evidence="2 3">DSM 27040</strain>
    </source>
</reference>
<dbReference type="AlphaFoldDB" id="A0A521F1N1"/>
<feature type="transmembrane region" description="Helical" evidence="1">
    <location>
        <begin position="49"/>
        <end position="68"/>
    </location>
</feature>
<feature type="transmembrane region" description="Helical" evidence="1">
    <location>
        <begin position="192"/>
        <end position="214"/>
    </location>
</feature>
<dbReference type="EMBL" id="FXTB01000012">
    <property type="protein sequence ID" value="SMO89551.1"/>
    <property type="molecule type" value="Genomic_DNA"/>
</dbReference>
<name>A0A521F1N1_SACCC</name>
<gene>
    <name evidence="2" type="ORF">SAMN06265379_11252</name>
</gene>
<evidence type="ECO:0000256" key="1">
    <source>
        <dbReference type="SAM" id="Phobius"/>
    </source>
</evidence>
<keyword evidence="1" id="KW-1133">Transmembrane helix</keyword>
<evidence type="ECO:0008006" key="4">
    <source>
        <dbReference type="Google" id="ProtNLM"/>
    </source>
</evidence>
<organism evidence="2 3">
    <name type="scientific">Saccharicrinis carchari</name>
    <dbReference type="NCBI Taxonomy" id="1168039"/>
    <lineage>
        <taxon>Bacteria</taxon>
        <taxon>Pseudomonadati</taxon>
        <taxon>Bacteroidota</taxon>
        <taxon>Bacteroidia</taxon>
        <taxon>Marinilabiliales</taxon>
        <taxon>Marinilabiliaceae</taxon>
        <taxon>Saccharicrinis</taxon>
    </lineage>
</organism>
<protein>
    <recommendedName>
        <fullName evidence="4">TrbL/VirB6 plasmid conjugal transfer protein</fullName>
    </recommendedName>
</protein>
<feature type="transmembrane region" description="Helical" evidence="1">
    <location>
        <begin position="135"/>
        <end position="155"/>
    </location>
</feature>
<keyword evidence="3" id="KW-1185">Reference proteome</keyword>
<feature type="transmembrane region" description="Helical" evidence="1">
    <location>
        <begin position="234"/>
        <end position="252"/>
    </location>
</feature>
<accession>A0A521F1N1</accession>
<proteinExistence type="predicted"/>